<gene>
    <name evidence="2" type="ORF">O9K51_01615</name>
</gene>
<dbReference type="Proteomes" id="UP001163105">
    <property type="component" value="Unassembled WGS sequence"/>
</dbReference>
<accession>A0AB34G5R3</accession>
<feature type="region of interest" description="Disordered" evidence="1">
    <location>
        <begin position="204"/>
        <end position="223"/>
    </location>
</feature>
<comment type="caution">
    <text evidence="2">The sequence shown here is derived from an EMBL/GenBank/DDBJ whole genome shotgun (WGS) entry which is preliminary data.</text>
</comment>
<feature type="compositionally biased region" description="Basic and acidic residues" evidence="1">
    <location>
        <begin position="210"/>
        <end position="222"/>
    </location>
</feature>
<proteinExistence type="predicted"/>
<feature type="region of interest" description="Disordered" evidence="1">
    <location>
        <begin position="127"/>
        <end position="156"/>
    </location>
</feature>
<evidence type="ECO:0000313" key="3">
    <source>
        <dbReference type="Proteomes" id="UP001163105"/>
    </source>
</evidence>
<evidence type="ECO:0000256" key="1">
    <source>
        <dbReference type="SAM" id="MobiDB-lite"/>
    </source>
</evidence>
<evidence type="ECO:0000313" key="2">
    <source>
        <dbReference type="EMBL" id="KAJ6446842.1"/>
    </source>
</evidence>
<dbReference type="AlphaFoldDB" id="A0AB34G5R3"/>
<keyword evidence="3" id="KW-1185">Reference proteome</keyword>
<feature type="compositionally biased region" description="Low complexity" evidence="1">
    <location>
        <begin position="54"/>
        <end position="74"/>
    </location>
</feature>
<name>A0AB34G5R3_9HYPO</name>
<sequence>MYRLFDMCLCNARLEAETIYAAPEEAAMHSHAPAVSPSRGAAAAAAVTASRPAAHSACSSAHSSSRPRKPSSTSQARPFSRGWRKSQALPTTRSPGGRLPSDSMASATWASVVRMMRWSGQLARSMTAHGVERGQRTRLASAARASGESGVVPSGWSASASAERWAGHEEDDGAGGDVLGGRWGLTLLAGAGADEDLVGDVALGDGDAGEEGRAEGARHAGQDADPVAEAPCLEPVHLLAAAAVDKGVALLEAQDGLALAHAAQRRLEELLLGALRVAGELAGDVDGRAPRDQVQHGRGDELVGEDEVGAVDGVEGGAREERGVAGPAAGEDEPADPGWRRRALVVARTTEELARRGGVGAEARVRGEEAVDVLVGDGGELPQGPVLADLAEPADAPVADVLLGDEPVEAGALVERVVEVAESEGRVVAATVVVGVLDAAADLAEAGAGGAEPLGQGGGDLAPDARGELAAAAVCGDADLERAVGVDGEEGKGAEVRRVDDVDGDAVAAAEARDVLAQGVARAAGDEDGVDDAADVVAAEAEEVGVLKGLLLPADGAVVDLGLQAVVQVRRRGGDEDGRRARGEGLGAARGGERVGADDEVDVAGADEAREHCVVIARRAGRVVAVIILAVAAAAGDGRC</sequence>
<feature type="region of interest" description="Disordered" evidence="1">
    <location>
        <begin position="314"/>
        <end position="337"/>
    </location>
</feature>
<dbReference type="EMBL" id="JAQHRD010000001">
    <property type="protein sequence ID" value="KAJ6446842.1"/>
    <property type="molecule type" value="Genomic_DNA"/>
</dbReference>
<feature type="region of interest" description="Disordered" evidence="1">
    <location>
        <begin position="54"/>
        <end position="104"/>
    </location>
</feature>
<reference evidence="2" key="1">
    <citation type="submission" date="2023-01" db="EMBL/GenBank/DDBJ databases">
        <title>The growth and conidiation of Purpureocillium lavendulum are regulated by nitrogen source and histone H3K14 acetylation.</title>
        <authorList>
            <person name="Tang P."/>
            <person name="Han J."/>
            <person name="Zhang C."/>
            <person name="Tang P."/>
            <person name="Qi F."/>
            <person name="Zhang K."/>
            <person name="Liang L."/>
        </authorList>
    </citation>
    <scope>NUCLEOTIDE SEQUENCE</scope>
    <source>
        <strain evidence="2">YMF1.00683</strain>
    </source>
</reference>
<organism evidence="2 3">
    <name type="scientific">Purpureocillium lavendulum</name>
    <dbReference type="NCBI Taxonomy" id="1247861"/>
    <lineage>
        <taxon>Eukaryota</taxon>
        <taxon>Fungi</taxon>
        <taxon>Dikarya</taxon>
        <taxon>Ascomycota</taxon>
        <taxon>Pezizomycotina</taxon>
        <taxon>Sordariomycetes</taxon>
        <taxon>Hypocreomycetidae</taxon>
        <taxon>Hypocreales</taxon>
        <taxon>Ophiocordycipitaceae</taxon>
        <taxon>Purpureocillium</taxon>
    </lineage>
</organism>
<protein>
    <submittedName>
        <fullName evidence="2">Uncharacterized protein</fullName>
    </submittedName>
</protein>